<evidence type="ECO:0000313" key="2">
    <source>
        <dbReference type="EMBL" id="MEE3719636.1"/>
    </source>
</evidence>
<dbReference type="AlphaFoldDB" id="A0AAW9Q3D9"/>
<gene>
    <name evidence="2" type="ORF">V2H45_23115</name>
</gene>
<keyword evidence="3" id="KW-1185">Reference proteome</keyword>
<reference evidence="2" key="1">
    <citation type="submission" date="2024-01" db="EMBL/GenBank/DDBJ databases">
        <title>Bank of Algae and Cyanobacteria of the Azores (BACA) strain genomes.</title>
        <authorList>
            <person name="Luz R."/>
            <person name="Cordeiro R."/>
            <person name="Fonseca A."/>
            <person name="Goncalves V."/>
        </authorList>
    </citation>
    <scope>NUCLEOTIDE SEQUENCE</scope>
    <source>
        <strain evidence="2">BACA0141</strain>
    </source>
</reference>
<feature type="chain" id="PRO_5043398754" description="Secreted protein" evidence="1">
    <location>
        <begin position="29"/>
        <end position="173"/>
    </location>
</feature>
<dbReference type="EMBL" id="JAZBJZ010000152">
    <property type="protein sequence ID" value="MEE3719636.1"/>
    <property type="molecule type" value="Genomic_DNA"/>
</dbReference>
<dbReference type="Proteomes" id="UP001333818">
    <property type="component" value="Unassembled WGS sequence"/>
</dbReference>
<dbReference type="RefSeq" id="WP_330486073.1">
    <property type="nucleotide sequence ID" value="NZ_JAZBJZ010000152.1"/>
</dbReference>
<accession>A0AAW9Q3D9</accession>
<evidence type="ECO:0008006" key="4">
    <source>
        <dbReference type="Google" id="ProtNLM"/>
    </source>
</evidence>
<sequence length="173" mass="18664">MKPLVKILGLFCVLNAAMLAVDSSPSAAQGCNYYAGSAVTGQSVLVDLCSISRASYRSVDFVYSLGGERIEAQANCEAGTWTTFPERQVNRPQSQATSRMLDVVCTFDSRGVTSGRSAWVIDPPSNVRATPNGSIICSIPTRQRITTYGSVGSWYYTDACGEMGVIHNSQIRF</sequence>
<feature type="signal peptide" evidence="1">
    <location>
        <begin position="1"/>
        <end position="28"/>
    </location>
</feature>
<name>A0AAW9Q3D9_9CYAN</name>
<keyword evidence="1" id="KW-0732">Signal</keyword>
<protein>
    <recommendedName>
        <fullName evidence="4">Secreted protein</fullName>
    </recommendedName>
</protein>
<proteinExistence type="predicted"/>
<evidence type="ECO:0000256" key="1">
    <source>
        <dbReference type="SAM" id="SignalP"/>
    </source>
</evidence>
<organism evidence="2 3">
    <name type="scientific">Tumidithrix elongata BACA0141</name>
    <dbReference type="NCBI Taxonomy" id="2716417"/>
    <lineage>
        <taxon>Bacteria</taxon>
        <taxon>Bacillati</taxon>
        <taxon>Cyanobacteriota</taxon>
        <taxon>Cyanophyceae</taxon>
        <taxon>Pseudanabaenales</taxon>
        <taxon>Pseudanabaenaceae</taxon>
        <taxon>Tumidithrix</taxon>
        <taxon>Tumidithrix elongata</taxon>
    </lineage>
</organism>
<evidence type="ECO:0000313" key="3">
    <source>
        <dbReference type="Proteomes" id="UP001333818"/>
    </source>
</evidence>
<comment type="caution">
    <text evidence="2">The sequence shown here is derived from an EMBL/GenBank/DDBJ whole genome shotgun (WGS) entry which is preliminary data.</text>
</comment>